<protein>
    <submittedName>
        <fullName evidence="1">Glycoside hydrolase family 6 protein</fullName>
    </submittedName>
</protein>
<name>A0ABX0BJX9_9PSEU</name>
<dbReference type="PIRSF" id="PIRSF001100">
    <property type="entry name" value="Beta_cellobiohydrolase"/>
    <property type="match status" value="1"/>
</dbReference>
<dbReference type="PANTHER" id="PTHR34876">
    <property type="match status" value="1"/>
</dbReference>
<dbReference type="GO" id="GO:0016787">
    <property type="term" value="F:hydrolase activity"/>
    <property type="evidence" value="ECO:0007669"/>
    <property type="project" value="UniProtKB-KW"/>
</dbReference>
<dbReference type="Proteomes" id="UP000470404">
    <property type="component" value="Unassembled WGS sequence"/>
</dbReference>
<keyword evidence="1" id="KW-0378">Hydrolase</keyword>
<keyword evidence="2" id="KW-1185">Reference proteome</keyword>
<evidence type="ECO:0000313" key="1">
    <source>
        <dbReference type="EMBL" id="NEC55819.1"/>
    </source>
</evidence>
<dbReference type="PANTHER" id="PTHR34876:SF4">
    <property type="entry name" value="1,4-BETA-D-GLUCAN CELLOBIOHYDROLASE C-RELATED"/>
    <property type="match status" value="1"/>
</dbReference>
<dbReference type="EMBL" id="JAAGNC010000061">
    <property type="protein sequence ID" value="NEC55819.1"/>
    <property type="molecule type" value="Genomic_DNA"/>
</dbReference>
<accession>A0ABX0BJX9</accession>
<dbReference type="InterPro" id="IPR016288">
    <property type="entry name" value="Beta_cellobiohydrolase"/>
</dbReference>
<dbReference type="Gene3D" id="3.20.20.40">
    <property type="entry name" value="1, 4-beta cellobiohydrolase"/>
    <property type="match status" value="1"/>
</dbReference>
<sequence length="309" mass="31865">MNRLGPILLAVLLLVGGCVDLPGEAGPPPASRLLAGTFRLARDPESPAAIWTRQNAGGKSPAFEPIQRDIAYTPVAHRFTAADVDLSQHVRDYLAQAAKQRWMPMLVAAFTEPGVCPAERSPAVGDLARGLGDGKAIVVLEPRLLGGQCADTAGVTRYLNASVRQLRAEAPNAFVFLDVSAGGTVDEQRAWLISSGVAQAAGVTFGVGDYTPAAQLAGPARKLHDALAAATGRSDYFLLADSSRNGAVVTGTCNPAGARIGPDSVLSDQPGALQQAWLTVPGVSDGPCGAAPASRAGEFVPDLARQLTG</sequence>
<dbReference type="SUPFAM" id="SSF51989">
    <property type="entry name" value="Glycosyl hydrolases family 6, cellulases"/>
    <property type="match status" value="1"/>
</dbReference>
<dbReference type="RefSeq" id="WP_067581059.1">
    <property type="nucleotide sequence ID" value="NZ_JAAGNC010000061.1"/>
</dbReference>
<reference evidence="1 2" key="1">
    <citation type="submission" date="2020-01" db="EMBL/GenBank/DDBJ databases">
        <title>Insect and environment-associated Actinomycetes.</title>
        <authorList>
            <person name="Currrie C."/>
            <person name="Chevrette M."/>
            <person name="Carlson C."/>
            <person name="Stubbendieck R."/>
            <person name="Wendt-Pienkowski E."/>
        </authorList>
    </citation>
    <scope>NUCLEOTIDE SEQUENCE [LARGE SCALE GENOMIC DNA]</scope>
    <source>
        <strain evidence="1 2">SID8386</strain>
    </source>
</reference>
<dbReference type="PROSITE" id="PS51257">
    <property type="entry name" value="PROKAR_LIPOPROTEIN"/>
    <property type="match status" value="1"/>
</dbReference>
<proteinExistence type="predicted"/>
<gene>
    <name evidence="1" type="ORF">G3I59_09500</name>
</gene>
<dbReference type="InterPro" id="IPR036434">
    <property type="entry name" value="Beta_cellobiohydrolase_sf"/>
</dbReference>
<evidence type="ECO:0000313" key="2">
    <source>
        <dbReference type="Proteomes" id="UP000470404"/>
    </source>
</evidence>
<comment type="caution">
    <text evidence="1">The sequence shown here is derived from an EMBL/GenBank/DDBJ whole genome shotgun (WGS) entry which is preliminary data.</text>
</comment>
<organism evidence="1 2">
    <name type="scientific">Amycolatopsis rubida</name>
    <dbReference type="NCBI Taxonomy" id="112413"/>
    <lineage>
        <taxon>Bacteria</taxon>
        <taxon>Bacillati</taxon>
        <taxon>Actinomycetota</taxon>
        <taxon>Actinomycetes</taxon>
        <taxon>Pseudonocardiales</taxon>
        <taxon>Pseudonocardiaceae</taxon>
        <taxon>Amycolatopsis</taxon>
    </lineage>
</organism>